<evidence type="ECO:0000256" key="1">
    <source>
        <dbReference type="SAM" id="Phobius"/>
    </source>
</evidence>
<feature type="transmembrane region" description="Helical" evidence="1">
    <location>
        <begin position="268"/>
        <end position="287"/>
    </location>
</feature>
<dbReference type="RefSeq" id="WP_198566732.1">
    <property type="nucleotide sequence ID" value="NZ_JACCPP010000026.1"/>
</dbReference>
<feature type="transmembrane region" description="Helical" evidence="1">
    <location>
        <begin position="322"/>
        <end position="340"/>
    </location>
</feature>
<accession>A0AAW4DPR8</accession>
<feature type="transmembrane region" description="Helical" evidence="1">
    <location>
        <begin position="299"/>
        <end position="316"/>
    </location>
</feature>
<feature type="transmembrane region" description="Helical" evidence="1">
    <location>
        <begin position="104"/>
        <end position="122"/>
    </location>
</feature>
<proteinExistence type="predicted"/>
<dbReference type="AlphaFoldDB" id="A0AAW4DPR8"/>
<name>A0AAW4DPR8_9LACO</name>
<reference evidence="2" key="1">
    <citation type="submission" date="2020-07" db="EMBL/GenBank/DDBJ databases">
        <title>Comparative genomics analyses of Lactobacillus crispatus isolated from different ecological niches.</title>
        <authorList>
            <person name="Mancino W."/>
            <person name="Mancabelli L."/>
            <person name="Lugli G.A."/>
            <person name="Milani C."/>
            <person name="Viappiani A."/>
            <person name="Anzalone R."/>
            <person name="Longhi G."/>
            <person name="Ventura M."/>
            <person name="Turroni F."/>
        </authorList>
    </citation>
    <scope>NUCLEOTIDE SEQUENCE</scope>
    <source>
        <strain evidence="2">LB65</strain>
    </source>
</reference>
<dbReference type="Proteomes" id="UP001194414">
    <property type="component" value="Unassembled WGS sequence"/>
</dbReference>
<organism evidence="2 3">
    <name type="scientific">Lactobacillus crispatus</name>
    <dbReference type="NCBI Taxonomy" id="47770"/>
    <lineage>
        <taxon>Bacteria</taxon>
        <taxon>Bacillati</taxon>
        <taxon>Bacillota</taxon>
        <taxon>Bacilli</taxon>
        <taxon>Lactobacillales</taxon>
        <taxon>Lactobacillaceae</taxon>
        <taxon>Lactobacillus</taxon>
    </lineage>
</organism>
<evidence type="ECO:0000313" key="3">
    <source>
        <dbReference type="Proteomes" id="UP001194414"/>
    </source>
</evidence>
<dbReference type="InterPro" id="IPR049458">
    <property type="entry name" value="EpsG-like"/>
</dbReference>
<evidence type="ECO:0008006" key="4">
    <source>
        <dbReference type="Google" id="ProtNLM"/>
    </source>
</evidence>
<feature type="transmembrane region" description="Helical" evidence="1">
    <location>
        <begin position="186"/>
        <end position="206"/>
    </location>
</feature>
<evidence type="ECO:0000313" key="2">
    <source>
        <dbReference type="EMBL" id="MBI1708741.1"/>
    </source>
</evidence>
<dbReference type="EMBL" id="JACCPP010000026">
    <property type="protein sequence ID" value="MBI1708741.1"/>
    <property type="molecule type" value="Genomic_DNA"/>
</dbReference>
<feature type="transmembrane region" description="Helical" evidence="1">
    <location>
        <begin position="361"/>
        <end position="384"/>
    </location>
</feature>
<keyword evidence="1" id="KW-0472">Membrane</keyword>
<comment type="caution">
    <text evidence="2">The sequence shown here is derived from an EMBL/GenBank/DDBJ whole genome shotgun (WGS) entry which is preliminary data.</text>
</comment>
<feature type="transmembrane region" description="Helical" evidence="1">
    <location>
        <begin position="134"/>
        <end position="150"/>
    </location>
</feature>
<feature type="transmembrane region" description="Helical" evidence="1">
    <location>
        <begin position="25"/>
        <end position="44"/>
    </location>
</feature>
<dbReference type="Pfam" id="PF14897">
    <property type="entry name" value="EpsG"/>
    <property type="match status" value="1"/>
</dbReference>
<protein>
    <recommendedName>
        <fullName evidence="4">EpsG family protein</fullName>
    </recommendedName>
</protein>
<sequence length="396" mass="44825">MILILLSLILSSILILIGRNYVKAAFILSIIFLSLVGLLFNPYIAQSNGVYTDLVRFFDELQLIKNYNLNDVLSSSVEPFKTLYPGLLVNNIIMFVVSKIGNIHLFPFLSVFSFYSILYIQLYKECQKYRLNKYKILLIFWLVYALINLTDPMDNIRNPFTSLFGVILLYNNLINGSSNIRTGVGYIIIFFIHSSAIIFPIINLVVKISNRWTKYIITSIVFIFSIFSYQISSSLLSLISGGSTLFNIINKLNAYSGGQADLVNYGTVFQKAMLWLTAVVAILVWRLFNKQTEEAIEKFSNACMFCIAIFLAGSAFSVHIFFRFGFILSIFILVMLPAVLRNNTDDMFSSDSGIAIVNSKISVSYLSLYILLGITILINLSWYFDTSAYRSINLGG</sequence>
<keyword evidence="1" id="KW-0812">Transmembrane</keyword>
<gene>
    <name evidence="2" type="ORF">HYQ56_1729</name>
</gene>
<keyword evidence="1" id="KW-1133">Transmembrane helix</keyword>